<feature type="region of interest" description="Disordered" evidence="1">
    <location>
        <begin position="53"/>
        <end position="78"/>
    </location>
</feature>
<dbReference type="EMBL" id="OC323924">
    <property type="protein sequence ID" value="CAD7413695.1"/>
    <property type="molecule type" value="Genomic_DNA"/>
</dbReference>
<dbReference type="GO" id="GO:0005549">
    <property type="term" value="F:odorant binding"/>
    <property type="evidence" value="ECO:0007669"/>
    <property type="project" value="InterPro"/>
</dbReference>
<gene>
    <name evidence="2" type="ORF">TCEB3V08_LOCUS11850</name>
</gene>
<dbReference type="Pfam" id="PF01395">
    <property type="entry name" value="PBP_GOBP"/>
    <property type="match status" value="1"/>
</dbReference>
<proteinExistence type="predicted"/>
<dbReference type="SUPFAM" id="SSF47565">
    <property type="entry name" value="Insect pheromone/odorant-binding proteins"/>
    <property type="match status" value="1"/>
</dbReference>
<name>A0A7R9DFG8_TIMCR</name>
<organism evidence="2">
    <name type="scientific">Timema cristinae</name>
    <name type="common">Walking stick</name>
    <dbReference type="NCBI Taxonomy" id="61476"/>
    <lineage>
        <taxon>Eukaryota</taxon>
        <taxon>Metazoa</taxon>
        <taxon>Ecdysozoa</taxon>
        <taxon>Arthropoda</taxon>
        <taxon>Hexapoda</taxon>
        <taxon>Insecta</taxon>
        <taxon>Pterygota</taxon>
        <taxon>Neoptera</taxon>
        <taxon>Polyneoptera</taxon>
        <taxon>Phasmatodea</taxon>
        <taxon>Timematodea</taxon>
        <taxon>Timematoidea</taxon>
        <taxon>Timematidae</taxon>
        <taxon>Timema</taxon>
    </lineage>
</organism>
<protein>
    <submittedName>
        <fullName evidence="2">Uncharacterized protein</fullName>
    </submittedName>
</protein>
<dbReference type="CDD" id="cd23992">
    <property type="entry name" value="PBP_GOBP"/>
    <property type="match status" value="1"/>
</dbReference>
<dbReference type="AlphaFoldDB" id="A0A7R9DFG8"/>
<sequence>MVKCVGNKANVMDDKGHVMEDNLKKEVAKITDQKKKEMVEKIIEDCKDKGSGPLAYAEGSRTGKGLPPRMHSHYQPAV</sequence>
<dbReference type="InterPro" id="IPR036728">
    <property type="entry name" value="PBP_GOBP_sf"/>
</dbReference>
<dbReference type="Gene3D" id="1.10.238.20">
    <property type="entry name" value="Pheromone/general odorant binding protein domain"/>
    <property type="match status" value="1"/>
</dbReference>
<evidence type="ECO:0000256" key="1">
    <source>
        <dbReference type="SAM" id="MobiDB-lite"/>
    </source>
</evidence>
<dbReference type="InterPro" id="IPR006170">
    <property type="entry name" value="PBP/GOBP"/>
</dbReference>
<reference evidence="2" key="1">
    <citation type="submission" date="2020-11" db="EMBL/GenBank/DDBJ databases">
        <authorList>
            <person name="Tran Van P."/>
        </authorList>
    </citation>
    <scope>NUCLEOTIDE SEQUENCE</scope>
</reference>
<accession>A0A7R9DFG8</accession>
<evidence type="ECO:0000313" key="2">
    <source>
        <dbReference type="EMBL" id="CAD7413695.1"/>
    </source>
</evidence>